<keyword evidence="1" id="KW-0805">Transcription regulation</keyword>
<dbReference type="GO" id="GO:0006351">
    <property type="term" value="P:DNA-templated transcription"/>
    <property type="evidence" value="ECO:0007669"/>
    <property type="project" value="InterPro"/>
</dbReference>
<sequence>MPLSKAKAITAGRNATQGVAAGRAEDAGVHRVVHETNLSLPAQVLQQQVFGYPNIINKIHSWISLIPLTDAQLGKRHQVGCLGNLAWSQRQALESAIHVARQVSNRVKGLESSSNDDGEKHQNVPSIELLTWIVKDVGSDTFGPYVLDYFKHVDMSTLKRMGLSLVNSTASPVDSALFTVCVNAVASKFLTTVLMADDYGEQLTKEIRKRIFQCCTAAQRALKEIRLLTPPSLALLQALLCGIFLHQRFGDTQLCSDLTRTACRVCIDLGLPDAVNQQQATEEEYYCVMWCYMMDRSYAWKLGRSRYFIDFNARAGSDSLPRNFPVSELLHIYITLAQVQDSIIPFLGDASSHREDVPSFYSVREQLLPQMEIIRSKIDAISSPSPMWRGLDVHSEIAAMNFAYHSVRTTLLHVSQVVPNQHLGAEELYLQSARQELSALVTMCLSSDNEGTAAFLHWTLLFWPLTACFVLFSNAVAASDLDDFTLLKAVANVLLPSSTVSQPVATLQRLFQDLVSLAQGFFTEPTSAITAGDDMAHLYPNGPPWPGIIPATSSHDVDPSDLMHQHMISSGNFEIEFLDSLGGIEMEPTFEGLVGNPMSSITIPDALSEPGSGD</sequence>
<dbReference type="EMBL" id="VCAU01000112">
    <property type="protein sequence ID" value="KAF9884782.1"/>
    <property type="molecule type" value="Genomic_DNA"/>
</dbReference>
<dbReference type="InterPro" id="IPR050987">
    <property type="entry name" value="AtrR-like"/>
</dbReference>
<name>A0AAD4CEE1_ASPNN</name>
<protein>
    <recommendedName>
        <fullName evidence="4">Xylanolytic transcriptional activator regulatory domain-containing protein</fullName>
    </recommendedName>
</protein>
<evidence type="ECO:0000256" key="2">
    <source>
        <dbReference type="ARBA" id="ARBA00023163"/>
    </source>
</evidence>
<dbReference type="PANTHER" id="PTHR46910">
    <property type="entry name" value="TRANSCRIPTION FACTOR PDR1"/>
    <property type="match status" value="1"/>
</dbReference>
<evidence type="ECO:0000313" key="5">
    <source>
        <dbReference type="EMBL" id="KAF9884782.1"/>
    </source>
</evidence>
<keyword evidence="2" id="KW-0804">Transcription</keyword>
<dbReference type="AlphaFoldDB" id="A0AAD4CEE1"/>
<keyword evidence="6" id="KW-1185">Reference proteome</keyword>
<evidence type="ECO:0000313" key="6">
    <source>
        <dbReference type="Proteomes" id="UP001194746"/>
    </source>
</evidence>
<proteinExistence type="predicted"/>
<dbReference type="InterPro" id="IPR007219">
    <property type="entry name" value="XnlR_reg_dom"/>
</dbReference>
<reference evidence="5" key="2">
    <citation type="submission" date="2020-02" db="EMBL/GenBank/DDBJ databases">
        <authorList>
            <person name="Gilchrist C.L.M."/>
            <person name="Chooi Y.-H."/>
        </authorList>
    </citation>
    <scope>NUCLEOTIDE SEQUENCE</scope>
    <source>
        <strain evidence="5">MST-FP2251</strain>
    </source>
</reference>
<evidence type="ECO:0000256" key="3">
    <source>
        <dbReference type="ARBA" id="ARBA00023242"/>
    </source>
</evidence>
<dbReference type="GO" id="GO:0003677">
    <property type="term" value="F:DNA binding"/>
    <property type="evidence" value="ECO:0007669"/>
    <property type="project" value="InterPro"/>
</dbReference>
<gene>
    <name evidence="5" type="ORF">FE257_001272</name>
</gene>
<reference evidence="5" key="1">
    <citation type="journal article" date="2019" name="Beilstein J. Org. Chem.">
        <title>Nanangenines: drimane sesquiterpenoids as the dominant metabolite cohort of a novel Australian fungus, Aspergillus nanangensis.</title>
        <authorList>
            <person name="Lacey H.J."/>
            <person name="Gilchrist C.L.M."/>
            <person name="Crombie A."/>
            <person name="Kalaitzis J.A."/>
            <person name="Vuong D."/>
            <person name="Rutledge P.J."/>
            <person name="Turner P."/>
            <person name="Pitt J.I."/>
            <person name="Lacey E."/>
            <person name="Chooi Y.H."/>
            <person name="Piggott A.M."/>
        </authorList>
    </citation>
    <scope>NUCLEOTIDE SEQUENCE</scope>
    <source>
        <strain evidence="5">MST-FP2251</strain>
    </source>
</reference>
<dbReference type="SMART" id="SM00906">
    <property type="entry name" value="Fungal_trans"/>
    <property type="match status" value="1"/>
</dbReference>
<dbReference type="Pfam" id="PF04082">
    <property type="entry name" value="Fungal_trans"/>
    <property type="match status" value="1"/>
</dbReference>
<keyword evidence="3" id="KW-0539">Nucleus</keyword>
<accession>A0AAD4CEE1</accession>
<evidence type="ECO:0000259" key="4">
    <source>
        <dbReference type="SMART" id="SM00906"/>
    </source>
</evidence>
<dbReference type="Proteomes" id="UP001194746">
    <property type="component" value="Unassembled WGS sequence"/>
</dbReference>
<feature type="domain" description="Xylanolytic transcriptional activator regulatory" evidence="4">
    <location>
        <begin position="255"/>
        <end position="327"/>
    </location>
</feature>
<dbReference type="PANTHER" id="PTHR46910:SF5">
    <property type="entry name" value="ZN(II)2CYS6 TRANSCRIPTION FACTOR (EUROFUNG)"/>
    <property type="match status" value="1"/>
</dbReference>
<dbReference type="CDD" id="cd12148">
    <property type="entry name" value="fungal_TF_MHR"/>
    <property type="match status" value="1"/>
</dbReference>
<organism evidence="5 6">
    <name type="scientific">Aspergillus nanangensis</name>
    <dbReference type="NCBI Taxonomy" id="2582783"/>
    <lineage>
        <taxon>Eukaryota</taxon>
        <taxon>Fungi</taxon>
        <taxon>Dikarya</taxon>
        <taxon>Ascomycota</taxon>
        <taxon>Pezizomycotina</taxon>
        <taxon>Eurotiomycetes</taxon>
        <taxon>Eurotiomycetidae</taxon>
        <taxon>Eurotiales</taxon>
        <taxon>Aspergillaceae</taxon>
        <taxon>Aspergillus</taxon>
        <taxon>Aspergillus subgen. Circumdati</taxon>
    </lineage>
</organism>
<dbReference type="GO" id="GO:0008270">
    <property type="term" value="F:zinc ion binding"/>
    <property type="evidence" value="ECO:0007669"/>
    <property type="project" value="InterPro"/>
</dbReference>
<evidence type="ECO:0000256" key="1">
    <source>
        <dbReference type="ARBA" id="ARBA00023015"/>
    </source>
</evidence>
<dbReference type="GO" id="GO:0003700">
    <property type="term" value="F:DNA-binding transcription factor activity"/>
    <property type="evidence" value="ECO:0007669"/>
    <property type="project" value="InterPro"/>
</dbReference>
<comment type="caution">
    <text evidence="5">The sequence shown here is derived from an EMBL/GenBank/DDBJ whole genome shotgun (WGS) entry which is preliminary data.</text>
</comment>